<gene>
    <name evidence="2" type="ORF">V5O48_013949</name>
</gene>
<feature type="non-terminal residue" evidence="2">
    <location>
        <position position="128"/>
    </location>
</feature>
<protein>
    <recommendedName>
        <fullName evidence="4">Cryptocephal</fullName>
    </recommendedName>
</protein>
<evidence type="ECO:0000313" key="2">
    <source>
        <dbReference type="EMBL" id="KAL0568048.1"/>
    </source>
</evidence>
<dbReference type="EMBL" id="JBAHYK010001428">
    <property type="protein sequence ID" value="KAL0568048.1"/>
    <property type="molecule type" value="Genomic_DNA"/>
</dbReference>
<feature type="compositionally biased region" description="Low complexity" evidence="1">
    <location>
        <begin position="22"/>
        <end position="39"/>
    </location>
</feature>
<evidence type="ECO:0000256" key="1">
    <source>
        <dbReference type="SAM" id="MobiDB-lite"/>
    </source>
</evidence>
<dbReference type="Proteomes" id="UP001465976">
    <property type="component" value="Unassembled WGS sequence"/>
</dbReference>
<feature type="region of interest" description="Disordered" evidence="1">
    <location>
        <begin position="16"/>
        <end position="128"/>
    </location>
</feature>
<name>A0ABR3EYN7_9AGAR</name>
<proteinExistence type="predicted"/>
<reference evidence="2 3" key="1">
    <citation type="submission" date="2024-02" db="EMBL/GenBank/DDBJ databases">
        <title>A draft genome for the cacao thread blight pathogen Marasmius crinis-equi.</title>
        <authorList>
            <person name="Cohen S.P."/>
            <person name="Baruah I.K."/>
            <person name="Amoako-Attah I."/>
            <person name="Bukari Y."/>
            <person name="Meinhardt L.W."/>
            <person name="Bailey B.A."/>
        </authorList>
    </citation>
    <scope>NUCLEOTIDE SEQUENCE [LARGE SCALE GENOMIC DNA]</scope>
    <source>
        <strain evidence="2 3">GH-76</strain>
    </source>
</reference>
<keyword evidence="3" id="KW-1185">Reference proteome</keyword>
<accession>A0ABR3EYN7</accession>
<sequence length="128" mass="14136">MVDIDALLCKALNQENTDPFGSPLTSVASSPASSRCSSSEPGFVPPTIKSSSSSSAKPKTEASVKHVKLNNGQASCVKTARRIQKDKKRSKERKKRKMREKPSIASCHDEEELKAYIQQQSPRHFEHP</sequence>
<organism evidence="2 3">
    <name type="scientific">Marasmius crinis-equi</name>
    <dbReference type="NCBI Taxonomy" id="585013"/>
    <lineage>
        <taxon>Eukaryota</taxon>
        <taxon>Fungi</taxon>
        <taxon>Dikarya</taxon>
        <taxon>Basidiomycota</taxon>
        <taxon>Agaricomycotina</taxon>
        <taxon>Agaricomycetes</taxon>
        <taxon>Agaricomycetidae</taxon>
        <taxon>Agaricales</taxon>
        <taxon>Marasmiineae</taxon>
        <taxon>Marasmiaceae</taxon>
        <taxon>Marasmius</taxon>
    </lineage>
</organism>
<feature type="compositionally biased region" description="Basic residues" evidence="1">
    <location>
        <begin position="79"/>
        <end position="99"/>
    </location>
</feature>
<evidence type="ECO:0000313" key="3">
    <source>
        <dbReference type="Proteomes" id="UP001465976"/>
    </source>
</evidence>
<evidence type="ECO:0008006" key="4">
    <source>
        <dbReference type="Google" id="ProtNLM"/>
    </source>
</evidence>
<comment type="caution">
    <text evidence="2">The sequence shown here is derived from an EMBL/GenBank/DDBJ whole genome shotgun (WGS) entry which is preliminary data.</text>
</comment>